<dbReference type="Proteomes" id="UP000011864">
    <property type="component" value="Chromosome"/>
</dbReference>
<protein>
    <recommendedName>
        <fullName evidence="3">Glycosyltransferase 2-like domain-containing protein</fullName>
    </recommendedName>
</protein>
<name>K7AE67_9ALTE</name>
<dbReference type="InterPro" id="IPR029044">
    <property type="entry name" value="Nucleotide-diphossugar_trans"/>
</dbReference>
<accession>K7AE67</accession>
<dbReference type="OrthoDB" id="5465469at2"/>
<gene>
    <name evidence="1" type="ORF">C427_4194</name>
</gene>
<dbReference type="PATRIC" id="fig|1129794.4.peg.4175"/>
<evidence type="ECO:0000313" key="2">
    <source>
        <dbReference type="Proteomes" id="UP000011864"/>
    </source>
</evidence>
<reference evidence="1 2" key="1">
    <citation type="journal article" date="2013" name="Genome Announc.">
        <title>Complete Genome Sequence of Glaciecola psychrophila Strain 170T.</title>
        <authorList>
            <person name="Yin J."/>
            <person name="Chen J."/>
            <person name="Liu G."/>
            <person name="Yu Y."/>
            <person name="Song L."/>
            <person name="Wang X."/>
            <person name="Qu X."/>
        </authorList>
    </citation>
    <scope>NUCLEOTIDE SEQUENCE [LARGE SCALE GENOMIC DNA]</scope>
    <source>
        <strain evidence="1 2">170</strain>
    </source>
</reference>
<dbReference type="HOGENOM" id="CLU_076555_0_1_6"/>
<dbReference type="STRING" id="1129794.C427_4194"/>
<proteinExistence type="predicted"/>
<dbReference type="AlphaFoldDB" id="K7AE67"/>
<keyword evidence="2" id="KW-1185">Reference proteome</keyword>
<dbReference type="eggNOG" id="COG0463">
    <property type="taxonomic scope" value="Bacteria"/>
</dbReference>
<sequence length="290" mass="34048">MQRLKQAYWDLRASKGKSLLWFYRSVIAEVKVRMLFLNIKNRSDKRHNLPNGLILSLTSYRPRFAKLHLTIMSLIAQDIRPDKIILWVAEEDYAFLPEKVLRLTKFDIFDINTTDDYGPGTKIIPALSFYPNHFIVTADDDLYYPRHWLRMLTREWNGDFKIIFAHRVHEITLKNENEFNDYADWTFDIKHNKAHELNFATGVGGVLYPPNALDKRVLDTKTYLEICHKADDVWLYWMARLGESCVVNTQWPFAATTWLGSQKVGLVTDNLIQGRNDSYIKQMNKKFGLP</sequence>
<dbReference type="KEGG" id="gps:C427_4194"/>
<evidence type="ECO:0000313" key="1">
    <source>
        <dbReference type="EMBL" id="AGH46299.1"/>
    </source>
</evidence>
<organism evidence="1 2">
    <name type="scientific">Paraglaciecola psychrophila 170</name>
    <dbReference type="NCBI Taxonomy" id="1129794"/>
    <lineage>
        <taxon>Bacteria</taxon>
        <taxon>Pseudomonadati</taxon>
        <taxon>Pseudomonadota</taxon>
        <taxon>Gammaproteobacteria</taxon>
        <taxon>Alteromonadales</taxon>
        <taxon>Alteromonadaceae</taxon>
        <taxon>Paraglaciecola</taxon>
    </lineage>
</organism>
<evidence type="ECO:0008006" key="3">
    <source>
        <dbReference type="Google" id="ProtNLM"/>
    </source>
</evidence>
<dbReference type="SUPFAM" id="SSF53448">
    <property type="entry name" value="Nucleotide-diphospho-sugar transferases"/>
    <property type="match status" value="1"/>
</dbReference>
<dbReference type="RefSeq" id="WP_007643656.1">
    <property type="nucleotide sequence ID" value="NC_020514.1"/>
</dbReference>
<dbReference type="EMBL" id="CP003837">
    <property type="protein sequence ID" value="AGH46299.1"/>
    <property type="molecule type" value="Genomic_DNA"/>
</dbReference>